<protein>
    <submittedName>
        <fullName evidence="4">AGAP008193-PA-like protein</fullName>
    </submittedName>
</protein>
<dbReference type="SMART" id="SM00135">
    <property type="entry name" value="LY"/>
    <property type="match status" value="4"/>
</dbReference>
<dbReference type="InterPro" id="IPR011042">
    <property type="entry name" value="6-blade_b-propeller_TolB-like"/>
</dbReference>
<evidence type="ECO:0000256" key="1">
    <source>
        <dbReference type="ARBA" id="ARBA00022536"/>
    </source>
</evidence>
<dbReference type="PANTHER" id="PTHR46513:SF13">
    <property type="entry name" value="EGF-LIKE DOMAIN-CONTAINING PROTEIN"/>
    <property type="match status" value="1"/>
</dbReference>
<dbReference type="GO" id="GO:0042813">
    <property type="term" value="F:Wnt receptor activity"/>
    <property type="evidence" value="ECO:0007669"/>
    <property type="project" value="TreeGrafter"/>
</dbReference>
<dbReference type="PROSITE" id="PS51120">
    <property type="entry name" value="LDLRB"/>
    <property type="match status" value="2"/>
</dbReference>
<feature type="repeat" description="LDL-receptor class B" evidence="3">
    <location>
        <begin position="125"/>
        <end position="167"/>
    </location>
</feature>
<dbReference type="InterPro" id="IPR050778">
    <property type="entry name" value="Cueball_EGF_LRP_Nidogen"/>
</dbReference>
<evidence type="ECO:0000313" key="6">
    <source>
        <dbReference type="Proteomes" id="UP000030765"/>
    </source>
</evidence>
<dbReference type="GO" id="GO:0005886">
    <property type="term" value="C:plasma membrane"/>
    <property type="evidence" value="ECO:0007669"/>
    <property type="project" value="TreeGrafter"/>
</dbReference>
<dbReference type="SUPFAM" id="SSF63825">
    <property type="entry name" value="YWTD domain"/>
    <property type="match status" value="1"/>
</dbReference>
<dbReference type="Pfam" id="PF00058">
    <property type="entry name" value="Ldl_recept_b"/>
    <property type="match status" value="2"/>
</dbReference>
<dbReference type="GO" id="GO:0060070">
    <property type="term" value="P:canonical Wnt signaling pathway"/>
    <property type="evidence" value="ECO:0007669"/>
    <property type="project" value="TreeGrafter"/>
</dbReference>
<dbReference type="OMA" id="NTICLLN"/>
<dbReference type="VEuPathDB" id="VectorBase:ASIC003481"/>
<keyword evidence="1" id="KW-0245">EGF-like domain</keyword>
<gene>
    <name evidence="4" type="ORF">ZHAS_00003481</name>
</gene>
<dbReference type="GO" id="GO:0017147">
    <property type="term" value="F:Wnt-protein binding"/>
    <property type="evidence" value="ECO:0007669"/>
    <property type="project" value="TreeGrafter"/>
</dbReference>
<dbReference type="EMBL" id="KE524778">
    <property type="protein sequence ID" value="KFB36444.1"/>
    <property type="molecule type" value="Genomic_DNA"/>
</dbReference>
<dbReference type="STRING" id="74873.A0A084VEQ0"/>
<evidence type="ECO:0000256" key="2">
    <source>
        <dbReference type="ARBA" id="ARBA00022737"/>
    </source>
</evidence>
<dbReference type="EMBL" id="ATLV01012286">
    <property type="status" value="NOT_ANNOTATED_CDS"/>
    <property type="molecule type" value="Genomic_DNA"/>
</dbReference>
<keyword evidence="6" id="KW-1185">Reference proteome</keyword>
<name>A0A084VEQ0_ANOSI</name>
<dbReference type="VEuPathDB" id="VectorBase:ASIS013762"/>
<dbReference type="Gene3D" id="2.40.10.10">
    <property type="entry name" value="Trypsin-like serine proteases"/>
    <property type="match status" value="1"/>
</dbReference>
<feature type="repeat" description="LDL-receptor class B" evidence="3">
    <location>
        <begin position="168"/>
        <end position="210"/>
    </location>
</feature>
<evidence type="ECO:0000256" key="3">
    <source>
        <dbReference type="PROSITE-ProRule" id="PRU00461"/>
    </source>
</evidence>
<dbReference type="EnsemblMetazoa" id="ASIC003481-RA">
    <property type="protein sequence ID" value="ASIC003481-PA"/>
    <property type="gene ID" value="ASIC003481"/>
</dbReference>
<keyword evidence="2" id="KW-0677">Repeat</keyword>
<reference evidence="5" key="2">
    <citation type="submission" date="2020-05" db="UniProtKB">
        <authorList>
            <consortium name="EnsemblMetazoa"/>
        </authorList>
    </citation>
    <scope>IDENTIFICATION</scope>
</reference>
<dbReference type="InterPro" id="IPR009003">
    <property type="entry name" value="Peptidase_S1_PA"/>
</dbReference>
<dbReference type="OrthoDB" id="10066840at2759"/>
<evidence type="ECO:0000313" key="4">
    <source>
        <dbReference type="EMBL" id="KFB36444.1"/>
    </source>
</evidence>
<dbReference type="SUPFAM" id="SSF50494">
    <property type="entry name" value="Trypsin-like serine proteases"/>
    <property type="match status" value="1"/>
</dbReference>
<dbReference type="Gene3D" id="2.120.10.30">
    <property type="entry name" value="TolB, C-terminal domain"/>
    <property type="match status" value="1"/>
</dbReference>
<dbReference type="AlphaFoldDB" id="A0A084VEQ0"/>
<accession>A0A084VEQ0</accession>
<organism evidence="4">
    <name type="scientific">Anopheles sinensis</name>
    <name type="common">Mosquito</name>
    <dbReference type="NCBI Taxonomy" id="74873"/>
    <lineage>
        <taxon>Eukaryota</taxon>
        <taxon>Metazoa</taxon>
        <taxon>Ecdysozoa</taxon>
        <taxon>Arthropoda</taxon>
        <taxon>Hexapoda</taxon>
        <taxon>Insecta</taxon>
        <taxon>Pterygota</taxon>
        <taxon>Neoptera</taxon>
        <taxon>Endopterygota</taxon>
        <taxon>Diptera</taxon>
        <taxon>Nematocera</taxon>
        <taxon>Culicoidea</taxon>
        <taxon>Culicidae</taxon>
        <taxon>Anophelinae</taxon>
        <taxon>Anopheles</taxon>
    </lineage>
</organism>
<sequence>MSFNIVGSWYLRGIVSFSPSRPNGAPSVCDPTKPTVFTDVAKYRYWIMRYTNTADWLKELEPCSEGKIDKNTWCNAASQFKHGYFIAAKENNIIRVPINGDPAYNEPEDIHLRTLHGLDYDCVEGRFYWIESKPQSIVSAKYDGTDKKPFITKHIEDPRYLAVDWISRHLYWLDYKKETIEVANLDDPDLRTVVSSDVDYPDEIAVDPVQGVLYRMRENVAIEWSNLDGSEPELSLVSTSLRISDMKVSIPTGELCYINQGMSQIDCIDTRNKQIRTIVSNLTNPRTFAIADELFFWTEDNSGTIESINLQNERQKPIPYNMADNIFLLSAVSGFCPRFYSPCAINNGECPGNTICLLNPRVPSGKMCKSIVFKSTP</sequence>
<reference evidence="4 6" key="1">
    <citation type="journal article" date="2014" name="BMC Genomics">
        <title>Genome sequence of Anopheles sinensis provides insight into genetics basis of mosquito competence for malaria parasites.</title>
        <authorList>
            <person name="Zhou D."/>
            <person name="Zhang D."/>
            <person name="Ding G."/>
            <person name="Shi L."/>
            <person name="Hou Q."/>
            <person name="Ye Y."/>
            <person name="Xu Y."/>
            <person name="Zhou H."/>
            <person name="Xiong C."/>
            <person name="Li S."/>
            <person name="Yu J."/>
            <person name="Hong S."/>
            <person name="Yu X."/>
            <person name="Zou P."/>
            <person name="Chen C."/>
            <person name="Chang X."/>
            <person name="Wang W."/>
            <person name="Lv Y."/>
            <person name="Sun Y."/>
            <person name="Ma L."/>
            <person name="Shen B."/>
            <person name="Zhu C."/>
        </authorList>
    </citation>
    <scope>NUCLEOTIDE SEQUENCE [LARGE SCALE GENOMIC DNA]</scope>
</reference>
<dbReference type="PANTHER" id="PTHR46513">
    <property type="entry name" value="VITELLOGENIN RECEPTOR-LIKE PROTEIN-RELATED-RELATED"/>
    <property type="match status" value="1"/>
</dbReference>
<dbReference type="InterPro" id="IPR043504">
    <property type="entry name" value="Peptidase_S1_PA_chymotrypsin"/>
</dbReference>
<evidence type="ECO:0000313" key="5">
    <source>
        <dbReference type="EnsemblMetazoa" id="ASIC003481-PA"/>
    </source>
</evidence>
<dbReference type="Proteomes" id="UP000030765">
    <property type="component" value="Unassembled WGS sequence"/>
</dbReference>
<dbReference type="InterPro" id="IPR000033">
    <property type="entry name" value="LDLR_classB_rpt"/>
</dbReference>
<proteinExistence type="predicted"/>